<keyword evidence="7 9" id="KW-0805">Transcription regulation</keyword>
<evidence type="ECO:0000259" key="12">
    <source>
        <dbReference type="Pfam" id="PF08271"/>
    </source>
</evidence>
<feature type="binding site" evidence="9">
    <location>
        <position position="39"/>
    </location>
    <ligand>
        <name>Zn(2+)</name>
        <dbReference type="ChEBI" id="CHEBI:29105"/>
    </ligand>
</feature>
<comment type="caution">
    <text evidence="9">Lacks conserved residue(s) required for the propagation of feature annotation.</text>
</comment>
<dbReference type="PROSITE" id="PS00782">
    <property type="entry name" value="TFIIB"/>
    <property type="match status" value="1"/>
</dbReference>
<comment type="similarity">
    <text evidence="1 9">Belongs to the TFIIB family.</text>
</comment>
<accession>C7NQW6</accession>
<sequence length="307" mass="33816">MATSDSYDHRFDEDVPSGSTTGCPDCGGRVRTNSIETVCEDCGLILHEEPIDHGPEWRSFEDDRTNPERTGAPLTPTRHDRGISTEIGRKTDGKGNDLSGSKRRQLGRFRREHSRARFRSKSERNLAHGLSEVSRIVSALDASDVIDDQACDLFRSAQGEDLFHGRSIEAMAAGSVYAACRCNRLPWTFDEVSAVSRVNKERVENAYRALNRELGLPTVPPSPQQYVPRLASELGVSEDVRRMADRLTKQAEERGIANGPNPAGVAAGCLYHAVQKSGADLTQQEIAEVAGVSPATLRQRWREIKGC</sequence>
<feature type="compositionally biased region" description="Basic and acidic residues" evidence="10">
    <location>
        <begin position="1"/>
        <end position="13"/>
    </location>
</feature>
<feature type="repeat" description="1" evidence="9">
    <location>
        <begin position="131"/>
        <end position="214"/>
    </location>
</feature>
<keyword evidence="4 9" id="KW-0677">Repeat</keyword>
<feature type="domain" description="Transcription factor TFIIB cyclin-like" evidence="11">
    <location>
        <begin position="222"/>
        <end position="305"/>
    </location>
</feature>
<protein>
    <recommendedName>
        <fullName evidence="2 9">Transcription initiation factor IIB</fullName>
        <shortName evidence="9">TFIIB</shortName>
    </recommendedName>
</protein>
<name>C7NQW6_HALUD</name>
<evidence type="ECO:0000256" key="10">
    <source>
        <dbReference type="SAM" id="MobiDB-lite"/>
    </source>
</evidence>
<evidence type="ECO:0000256" key="9">
    <source>
        <dbReference type="HAMAP-Rule" id="MF_00383"/>
    </source>
</evidence>
<dbReference type="PRINTS" id="PR00685">
    <property type="entry name" value="TIFACTORIIB"/>
</dbReference>
<dbReference type="InterPro" id="IPR023486">
    <property type="entry name" value="TFIIB_CS"/>
</dbReference>
<feature type="binding site" evidence="9">
    <location>
        <position position="26"/>
    </location>
    <ligand>
        <name>Zn(2+)</name>
        <dbReference type="ChEBI" id="CHEBI:29105"/>
    </ligand>
</feature>
<dbReference type="GeneID" id="8383983"/>
<dbReference type="HOGENOM" id="CLU_043736_0_0_2"/>
<dbReference type="SUPFAM" id="SSF57783">
    <property type="entry name" value="Zinc beta-ribbon"/>
    <property type="match status" value="1"/>
</dbReference>
<dbReference type="PANTHER" id="PTHR11618">
    <property type="entry name" value="TRANSCRIPTION INITIATION FACTOR IIB-RELATED"/>
    <property type="match status" value="1"/>
</dbReference>
<evidence type="ECO:0000256" key="4">
    <source>
        <dbReference type="ARBA" id="ARBA00022737"/>
    </source>
</evidence>
<evidence type="ECO:0000313" key="13">
    <source>
        <dbReference type="EMBL" id="ACV11870.1"/>
    </source>
</evidence>
<evidence type="ECO:0000256" key="5">
    <source>
        <dbReference type="ARBA" id="ARBA00022771"/>
    </source>
</evidence>
<dbReference type="InterPro" id="IPR013150">
    <property type="entry name" value="TFIIB_cyclin"/>
</dbReference>
<dbReference type="InterPro" id="IPR023484">
    <property type="entry name" value="TFIIB_arc"/>
</dbReference>
<feature type="binding site" evidence="9">
    <location>
        <position position="23"/>
    </location>
    <ligand>
        <name>Zn(2+)</name>
        <dbReference type="ChEBI" id="CHEBI:29105"/>
    </ligand>
</feature>
<dbReference type="RefSeq" id="WP_015789443.1">
    <property type="nucleotide sequence ID" value="NC_013158.1"/>
</dbReference>
<dbReference type="AlphaFoldDB" id="C7NQW6"/>
<evidence type="ECO:0000259" key="11">
    <source>
        <dbReference type="Pfam" id="PF00382"/>
    </source>
</evidence>
<dbReference type="OrthoDB" id="7429at2157"/>
<dbReference type="Pfam" id="PF08271">
    <property type="entry name" value="Zn_Ribbon_TF"/>
    <property type="match status" value="1"/>
</dbReference>
<organism evidence="13 14">
    <name type="scientific">Halorhabdus utahensis (strain DSM 12940 / JCM 11049 / AX-2)</name>
    <dbReference type="NCBI Taxonomy" id="519442"/>
    <lineage>
        <taxon>Archaea</taxon>
        <taxon>Methanobacteriati</taxon>
        <taxon>Methanobacteriota</taxon>
        <taxon>Stenosarchaea group</taxon>
        <taxon>Halobacteria</taxon>
        <taxon>Halobacteriales</taxon>
        <taxon>Haloarculaceae</taxon>
        <taxon>Halorhabdus</taxon>
    </lineage>
</organism>
<dbReference type="eggNOG" id="arCOG01981">
    <property type="taxonomic scope" value="Archaea"/>
</dbReference>
<dbReference type="Proteomes" id="UP000002071">
    <property type="component" value="Chromosome"/>
</dbReference>
<dbReference type="Gene3D" id="1.10.472.10">
    <property type="entry name" value="Cyclin-like"/>
    <property type="match status" value="1"/>
</dbReference>
<dbReference type="PANTHER" id="PTHR11618:SF13">
    <property type="entry name" value="TRANSCRIPTION INITIATION FACTOR IIB"/>
    <property type="match status" value="1"/>
</dbReference>
<evidence type="ECO:0000256" key="2">
    <source>
        <dbReference type="ARBA" id="ARBA00013932"/>
    </source>
</evidence>
<dbReference type="GO" id="GO:0003700">
    <property type="term" value="F:DNA-binding transcription factor activity"/>
    <property type="evidence" value="ECO:0007669"/>
    <property type="project" value="UniProtKB-UniRule"/>
</dbReference>
<evidence type="ECO:0000313" key="14">
    <source>
        <dbReference type="Proteomes" id="UP000002071"/>
    </source>
</evidence>
<feature type="domain" description="Transcription factor TFIIB cyclin-like" evidence="11">
    <location>
        <begin position="124"/>
        <end position="211"/>
    </location>
</feature>
<dbReference type="HAMAP" id="MF_00383">
    <property type="entry name" value="TF2B_arch"/>
    <property type="match status" value="1"/>
</dbReference>
<evidence type="ECO:0000256" key="6">
    <source>
        <dbReference type="ARBA" id="ARBA00022833"/>
    </source>
</evidence>
<feature type="compositionally biased region" description="Basic and acidic residues" evidence="10">
    <location>
        <begin position="77"/>
        <end position="95"/>
    </location>
</feature>
<feature type="domain" description="TFIIB-type" evidence="12">
    <location>
        <begin position="23"/>
        <end position="60"/>
    </location>
</feature>
<comment type="function">
    <text evidence="9">Stabilizes TBP binding to an archaeal box-A promoter. Also responsible for recruiting RNA polymerase II to the pre-initiation complex (DNA-TBP-TFIIB).</text>
</comment>
<dbReference type="GO" id="GO:0097550">
    <property type="term" value="C:transcription preinitiation complex"/>
    <property type="evidence" value="ECO:0007669"/>
    <property type="project" value="TreeGrafter"/>
</dbReference>
<dbReference type="Pfam" id="PF00382">
    <property type="entry name" value="TFIIB"/>
    <property type="match status" value="2"/>
</dbReference>
<dbReference type="GO" id="GO:0008270">
    <property type="term" value="F:zinc ion binding"/>
    <property type="evidence" value="ECO:0007669"/>
    <property type="project" value="UniProtKB-UniRule"/>
</dbReference>
<dbReference type="GO" id="GO:0070897">
    <property type="term" value="P:transcription preinitiation complex assembly"/>
    <property type="evidence" value="ECO:0007669"/>
    <property type="project" value="InterPro"/>
</dbReference>
<evidence type="ECO:0000256" key="7">
    <source>
        <dbReference type="ARBA" id="ARBA00023015"/>
    </source>
</evidence>
<evidence type="ECO:0000256" key="3">
    <source>
        <dbReference type="ARBA" id="ARBA00022723"/>
    </source>
</evidence>
<keyword evidence="3 9" id="KW-0479">Metal-binding</keyword>
<reference evidence="13 14" key="1">
    <citation type="journal article" date="2009" name="Stand. Genomic Sci.">
        <title>Complete genome sequence of Halorhabdus utahensis type strain (AX-2).</title>
        <authorList>
            <person name="Anderson I."/>
            <person name="Tindall B.J."/>
            <person name="Pomrenke H."/>
            <person name="Goker M."/>
            <person name="Lapidus A."/>
            <person name="Nolan M."/>
            <person name="Copeland A."/>
            <person name="Glavina Del Rio T."/>
            <person name="Chen F."/>
            <person name="Tice H."/>
            <person name="Cheng J.F."/>
            <person name="Lucas S."/>
            <person name="Chertkov O."/>
            <person name="Bruce D."/>
            <person name="Brettin T."/>
            <person name="Detter J.C."/>
            <person name="Han C."/>
            <person name="Goodwin L."/>
            <person name="Land M."/>
            <person name="Hauser L."/>
            <person name="Chang Y.J."/>
            <person name="Jeffries C.D."/>
            <person name="Pitluck S."/>
            <person name="Pati A."/>
            <person name="Mavromatis K."/>
            <person name="Ivanova N."/>
            <person name="Ovchinnikova G."/>
            <person name="Chen A."/>
            <person name="Palaniappan K."/>
            <person name="Chain P."/>
            <person name="Rohde M."/>
            <person name="Bristow J."/>
            <person name="Eisen J.A."/>
            <person name="Markowitz V."/>
            <person name="Hugenholtz P."/>
            <person name="Kyrpides N.C."/>
            <person name="Klenk H.P."/>
        </authorList>
    </citation>
    <scope>NUCLEOTIDE SEQUENCE [LARGE SCALE GENOMIC DNA]</scope>
    <source>
        <strain evidence="14">DSM 12940 / JCM 11049 / AX-2</strain>
    </source>
</reference>
<dbReference type="SUPFAM" id="SSF47954">
    <property type="entry name" value="Cyclin-like"/>
    <property type="match status" value="2"/>
</dbReference>
<evidence type="ECO:0000256" key="8">
    <source>
        <dbReference type="ARBA" id="ARBA00023163"/>
    </source>
</evidence>
<dbReference type="EMBL" id="CP001687">
    <property type="protein sequence ID" value="ACV11870.1"/>
    <property type="molecule type" value="Genomic_DNA"/>
</dbReference>
<feature type="binding site" evidence="9">
    <location>
        <position position="42"/>
    </location>
    <ligand>
        <name>Zn(2+)</name>
        <dbReference type="ChEBI" id="CHEBI:29105"/>
    </ligand>
</feature>
<keyword evidence="6 9" id="KW-0862">Zinc</keyword>
<keyword evidence="14" id="KW-1185">Reference proteome</keyword>
<dbReference type="InterPro" id="IPR036915">
    <property type="entry name" value="Cyclin-like_sf"/>
</dbReference>
<proteinExistence type="inferred from homology"/>
<feature type="region of interest" description="Disordered" evidence="10">
    <location>
        <begin position="1"/>
        <end position="22"/>
    </location>
</feature>
<keyword evidence="8 9" id="KW-0804">Transcription</keyword>
<gene>
    <name evidence="9" type="primary">tfb</name>
    <name evidence="13" type="ordered locus">Huta_1697</name>
</gene>
<dbReference type="GO" id="GO:0017025">
    <property type="term" value="F:TBP-class protein binding"/>
    <property type="evidence" value="ECO:0007669"/>
    <property type="project" value="InterPro"/>
</dbReference>
<feature type="region of interest" description="Disordered" evidence="10">
    <location>
        <begin position="53"/>
        <end position="101"/>
    </location>
</feature>
<dbReference type="InterPro" id="IPR000812">
    <property type="entry name" value="TFIIB"/>
</dbReference>
<evidence type="ECO:0000256" key="1">
    <source>
        <dbReference type="ARBA" id="ARBA00010857"/>
    </source>
</evidence>
<keyword evidence="5" id="KW-0863">Zinc-finger</keyword>
<dbReference type="InterPro" id="IPR013137">
    <property type="entry name" value="Znf_TFIIB"/>
</dbReference>
<dbReference type="KEGG" id="hut:Huta_1697"/>
<dbReference type="STRING" id="519442.Huta_1697"/>
<feature type="compositionally biased region" description="Basic and acidic residues" evidence="10">
    <location>
        <begin position="53"/>
        <end position="67"/>
    </location>
</feature>
<dbReference type="Gene3D" id="1.10.472.170">
    <property type="match status" value="1"/>
</dbReference>